<dbReference type="InterPro" id="IPR000014">
    <property type="entry name" value="PAS"/>
</dbReference>
<dbReference type="RefSeq" id="WP_385937886.1">
    <property type="nucleotide sequence ID" value="NZ_JBHSOZ010000002.1"/>
</dbReference>
<evidence type="ECO:0000259" key="10">
    <source>
        <dbReference type="PROSITE" id="PS50109"/>
    </source>
</evidence>
<evidence type="ECO:0000313" key="13">
    <source>
        <dbReference type="Proteomes" id="UP001596142"/>
    </source>
</evidence>
<dbReference type="InterPro" id="IPR035965">
    <property type="entry name" value="PAS-like_dom_sf"/>
</dbReference>
<evidence type="ECO:0000256" key="9">
    <source>
        <dbReference type="SAM" id="Coils"/>
    </source>
</evidence>
<dbReference type="Gene3D" id="3.30.450.20">
    <property type="entry name" value="PAS domain"/>
    <property type="match status" value="1"/>
</dbReference>
<organism evidence="12 13">
    <name type="scientific">Thalassorhabdus alkalitolerans</name>
    <dbReference type="NCBI Taxonomy" id="2282697"/>
    <lineage>
        <taxon>Bacteria</taxon>
        <taxon>Bacillati</taxon>
        <taxon>Bacillota</taxon>
        <taxon>Bacilli</taxon>
        <taxon>Bacillales</taxon>
        <taxon>Bacillaceae</taxon>
        <taxon>Thalassorhabdus</taxon>
    </lineage>
</organism>
<evidence type="ECO:0000256" key="5">
    <source>
        <dbReference type="ARBA" id="ARBA00022741"/>
    </source>
</evidence>
<sequence length="559" mass="63490">MENKQTMIEHLTGVKSSKMNYYTELKKTIQELEKKNINLEIMNESLKSFNVNMDIDDMLKNVLEKLQRVYSVSRISLSLLEEGELILTNVYPLDSKFLQVGSKLPSDESLYWEAIYQKSATLYSFPLKKEEVPYIERHTFEKLGMESVLALPLLSKERVLGVLSLGSKEFAAYSEDDLSFFQQFADQLAVCIENSSLYNAVLQGKKEWESTFNAVEDMLFLISEEEKILRFNQAVLNFFKVKPGEIIGRHYADILFRHPESKGEELDFRQSQHARLVLEDNRICEMNTYPVISDDSQIHGILLYIKDVTKRTHIEAQLMQSGKLAAIGEMAAGVAHELNSPLTAILGNAQLLLRQADQEDISYELLTDIRNCGDRCKHIIRNLLTFSRQDEYMFQECSLNQAVEQVLSLVKYQIERQHIQVTVTLASELPAFNGSMQQIEQTIINLLLNAKDVLLEEEKEEKCILIETKAIIKEGEEWVELIVADNGKGIPPQQQTEIFHPFYTTKETDKGTGLGLSVSLGIAKAHGGMLTVTSEEGKGSCFTLLLPAKGGTHEEYPDH</sequence>
<dbReference type="GO" id="GO:0005524">
    <property type="term" value="F:ATP binding"/>
    <property type="evidence" value="ECO:0007669"/>
    <property type="project" value="UniProtKB-KW"/>
</dbReference>
<evidence type="ECO:0000259" key="11">
    <source>
        <dbReference type="PROSITE" id="PS50112"/>
    </source>
</evidence>
<feature type="coiled-coil region" evidence="9">
    <location>
        <begin position="22"/>
        <end position="49"/>
    </location>
</feature>
<keyword evidence="7 12" id="KW-0067">ATP-binding</keyword>
<dbReference type="PRINTS" id="PR00344">
    <property type="entry name" value="BCTRLSENSOR"/>
</dbReference>
<dbReference type="SUPFAM" id="SSF55785">
    <property type="entry name" value="PYP-like sensor domain (PAS domain)"/>
    <property type="match status" value="1"/>
</dbReference>
<dbReference type="InterPro" id="IPR036097">
    <property type="entry name" value="HisK_dim/P_sf"/>
</dbReference>
<comment type="caution">
    <text evidence="12">The sequence shown here is derived from an EMBL/GenBank/DDBJ whole genome shotgun (WGS) entry which is preliminary data.</text>
</comment>
<dbReference type="Pfam" id="PF02518">
    <property type="entry name" value="HATPase_c"/>
    <property type="match status" value="1"/>
</dbReference>
<dbReference type="InterPro" id="IPR005467">
    <property type="entry name" value="His_kinase_dom"/>
</dbReference>
<dbReference type="SUPFAM" id="SSF55874">
    <property type="entry name" value="ATPase domain of HSP90 chaperone/DNA topoisomerase II/histidine kinase"/>
    <property type="match status" value="1"/>
</dbReference>
<keyword evidence="13" id="KW-1185">Reference proteome</keyword>
<evidence type="ECO:0000256" key="6">
    <source>
        <dbReference type="ARBA" id="ARBA00022777"/>
    </source>
</evidence>
<keyword evidence="3" id="KW-0597">Phosphoprotein</keyword>
<dbReference type="PANTHER" id="PTHR43065">
    <property type="entry name" value="SENSOR HISTIDINE KINASE"/>
    <property type="match status" value="1"/>
</dbReference>
<evidence type="ECO:0000256" key="7">
    <source>
        <dbReference type="ARBA" id="ARBA00022840"/>
    </source>
</evidence>
<reference evidence="13" key="1">
    <citation type="journal article" date="2019" name="Int. J. Syst. Evol. Microbiol.">
        <title>The Global Catalogue of Microorganisms (GCM) 10K type strain sequencing project: providing services to taxonomists for standard genome sequencing and annotation.</title>
        <authorList>
            <consortium name="The Broad Institute Genomics Platform"/>
            <consortium name="The Broad Institute Genome Sequencing Center for Infectious Disease"/>
            <person name="Wu L."/>
            <person name="Ma J."/>
        </authorList>
    </citation>
    <scope>NUCLEOTIDE SEQUENCE [LARGE SCALE GENOMIC DNA]</scope>
    <source>
        <strain evidence="13">CECT 7184</strain>
    </source>
</reference>
<dbReference type="Gene3D" id="3.30.450.40">
    <property type="match status" value="1"/>
</dbReference>
<dbReference type="PROSITE" id="PS50109">
    <property type="entry name" value="HIS_KIN"/>
    <property type="match status" value="1"/>
</dbReference>
<dbReference type="CDD" id="cd00082">
    <property type="entry name" value="HisKA"/>
    <property type="match status" value="1"/>
</dbReference>
<feature type="domain" description="Histidine kinase" evidence="10">
    <location>
        <begin position="333"/>
        <end position="550"/>
    </location>
</feature>
<comment type="catalytic activity">
    <reaction evidence="1">
        <text>ATP + protein L-histidine = ADP + protein N-phospho-L-histidine.</text>
        <dbReference type="EC" id="2.7.13.3"/>
    </reaction>
</comment>
<accession>A0ABW0YJF0</accession>
<dbReference type="Proteomes" id="UP001596142">
    <property type="component" value="Unassembled WGS sequence"/>
</dbReference>
<keyword evidence="9" id="KW-0175">Coiled coil</keyword>
<dbReference type="SMART" id="SM00387">
    <property type="entry name" value="HATPase_c"/>
    <property type="match status" value="1"/>
</dbReference>
<evidence type="ECO:0000256" key="2">
    <source>
        <dbReference type="ARBA" id="ARBA00012438"/>
    </source>
</evidence>
<dbReference type="PROSITE" id="PS50112">
    <property type="entry name" value="PAS"/>
    <property type="match status" value="1"/>
</dbReference>
<dbReference type="InterPro" id="IPR003594">
    <property type="entry name" value="HATPase_dom"/>
</dbReference>
<dbReference type="Gene3D" id="3.30.565.10">
    <property type="entry name" value="Histidine kinase-like ATPase, C-terminal domain"/>
    <property type="match status" value="1"/>
</dbReference>
<evidence type="ECO:0000256" key="1">
    <source>
        <dbReference type="ARBA" id="ARBA00000085"/>
    </source>
</evidence>
<keyword evidence="8" id="KW-0902">Two-component regulatory system</keyword>
<dbReference type="SMART" id="SM00065">
    <property type="entry name" value="GAF"/>
    <property type="match status" value="1"/>
</dbReference>
<dbReference type="EMBL" id="JBHSOZ010000002">
    <property type="protein sequence ID" value="MFC5711527.1"/>
    <property type="molecule type" value="Genomic_DNA"/>
</dbReference>
<dbReference type="SUPFAM" id="SSF47384">
    <property type="entry name" value="Homodimeric domain of signal transducing histidine kinase"/>
    <property type="match status" value="1"/>
</dbReference>
<dbReference type="SUPFAM" id="SSF55781">
    <property type="entry name" value="GAF domain-like"/>
    <property type="match status" value="1"/>
</dbReference>
<evidence type="ECO:0000256" key="8">
    <source>
        <dbReference type="ARBA" id="ARBA00023012"/>
    </source>
</evidence>
<evidence type="ECO:0000256" key="3">
    <source>
        <dbReference type="ARBA" id="ARBA00022553"/>
    </source>
</evidence>
<protein>
    <recommendedName>
        <fullName evidence="2">histidine kinase</fullName>
        <ecNumber evidence="2">2.7.13.3</ecNumber>
    </recommendedName>
</protein>
<dbReference type="EC" id="2.7.13.3" evidence="2"/>
<evidence type="ECO:0000256" key="4">
    <source>
        <dbReference type="ARBA" id="ARBA00022679"/>
    </source>
</evidence>
<dbReference type="CDD" id="cd00130">
    <property type="entry name" value="PAS"/>
    <property type="match status" value="1"/>
</dbReference>
<keyword evidence="6" id="KW-0418">Kinase</keyword>
<dbReference type="InterPro" id="IPR004358">
    <property type="entry name" value="Sig_transdc_His_kin-like_C"/>
</dbReference>
<dbReference type="InterPro" id="IPR036890">
    <property type="entry name" value="HATPase_C_sf"/>
</dbReference>
<dbReference type="Gene3D" id="1.10.287.130">
    <property type="match status" value="1"/>
</dbReference>
<gene>
    <name evidence="12" type="ORF">ACFPU1_01890</name>
</gene>
<dbReference type="Pfam" id="PF13185">
    <property type="entry name" value="GAF_2"/>
    <property type="match status" value="1"/>
</dbReference>
<keyword evidence="4" id="KW-0808">Transferase</keyword>
<dbReference type="InterPro" id="IPR029016">
    <property type="entry name" value="GAF-like_dom_sf"/>
</dbReference>
<keyword evidence="5" id="KW-0547">Nucleotide-binding</keyword>
<dbReference type="Pfam" id="PF13426">
    <property type="entry name" value="PAS_9"/>
    <property type="match status" value="1"/>
</dbReference>
<dbReference type="SMART" id="SM00388">
    <property type="entry name" value="HisKA"/>
    <property type="match status" value="1"/>
</dbReference>
<dbReference type="PANTHER" id="PTHR43065:SF46">
    <property type="entry name" value="C4-DICARBOXYLATE TRANSPORT SENSOR PROTEIN DCTB"/>
    <property type="match status" value="1"/>
</dbReference>
<feature type="domain" description="PAS" evidence="11">
    <location>
        <begin position="204"/>
        <end position="262"/>
    </location>
</feature>
<dbReference type="InterPro" id="IPR003018">
    <property type="entry name" value="GAF"/>
</dbReference>
<dbReference type="InterPro" id="IPR003661">
    <property type="entry name" value="HisK_dim/P_dom"/>
</dbReference>
<dbReference type="Pfam" id="PF00512">
    <property type="entry name" value="HisKA"/>
    <property type="match status" value="1"/>
</dbReference>
<evidence type="ECO:0000313" key="12">
    <source>
        <dbReference type="EMBL" id="MFC5711527.1"/>
    </source>
</evidence>
<proteinExistence type="predicted"/>
<name>A0ABW0YJF0_9BACI</name>
<dbReference type="NCBIfam" id="TIGR00229">
    <property type="entry name" value="sensory_box"/>
    <property type="match status" value="1"/>
</dbReference>